<gene>
    <name evidence="2" type="ORF">L2725_09685</name>
</gene>
<sequence>MPNTTQIIIRRANCDDYDAIADVMFNAVREGHSEYTEEQRQAWVPERRSGTDWIARLDSQEIMIAVNANQVVGFMSLAAKGYIDFAYIRPSAQGTGLFRRLYESIETLSLQNGLTRLWVHASLMAQPAFSAMGFAITQKQVVQIGEESFERFEMEKLFDHEKPHR</sequence>
<evidence type="ECO:0000313" key="2">
    <source>
        <dbReference type="EMBL" id="MCL2914059.1"/>
    </source>
</evidence>
<name>A0ABT0N6M5_9GAMM</name>
<evidence type="ECO:0000259" key="1">
    <source>
        <dbReference type="PROSITE" id="PS51186"/>
    </source>
</evidence>
<dbReference type="SUPFAM" id="SSF55729">
    <property type="entry name" value="Acyl-CoA N-acyltransferases (Nat)"/>
    <property type="match status" value="1"/>
</dbReference>
<dbReference type="InterPro" id="IPR000182">
    <property type="entry name" value="GNAT_dom"/>
</dbReference>
<dbReference type="PANTHER" id="PTHR43451:SF1">
    <property type="entry name" value="ACETYLTRANSFERASE"/>
    <property type="match status" value="1"/>
</dbReference>
<dbReference type="PANTHER" id="PTHR43451">
    <property type="entry name" value="ACETYLTRANSFERASE (GNAT) FAMILY PROTEIN"/>
    <property type="match status" value="1"/>
</dbReference>
<dbReference type="RefSeq" id="WP_249248791.1">
    <property type="nucleotide sequence ID" value="NZ_JAKIKT010000003.1"/>
</dbReference>
<dbReference type="Gene3D" id="3.40.630.30">
    <property type="match status" value="1"/>
</dbReference>
<accession>A0ABT0N6M5</accession>
<keyword evidence="2" id="KW-0808">Transferase</keyword>
<keyword evidence="2" id="KW-0012">Acyltransferase</keyword>
<dbReference type="EC" id="2.3.1.-" evidence="2"/>
<dbReference type="EMBL" id="JAKIKT010000003">
    <property type="protein sequence ID" value="MCL2914059.1"/>
    <property type="molecule type" value="Genomic_DNA"/>
</dbReference>
<dbReference type="InterPro" id="IPR052564">
    <property type="entry name" value="N-acetyltrans/Recomb-assoc"/>
</dbReference>
<dbReference type="Proteomes" id="UP001202831">
    <property type="component" value="Unassembled WGS sequence"/>
</dbReference>
<proteinExistence type="predicted"/>
<comment type="caution">
    <text evidence="2">The sequence shown here is derived from an EMBL/GenBank/DDBJ whole genome shotgun (WGS) entry which is preliminary data.</text>
</comment>
<organism evidence="2 3">
    <name type="scientific">Shewanella corallii</name>
    <dbReference type="NCBI Taxonomy" id="560080"/>
    <lineage>
        <taxon>Bacteria</taxon>
        <taxon>Pseudomonadati</taxon>
        <taxon>Pseudomonadota</taxon>
        <taxon>Gammaproteobacteria</taxon>
        <taxon>Alteromonadales</taxon>
        <taxon>Shewanellaceae</taxon>
        <taxon>Shewanella</taxon>
    </lineage>
</organism>
<evidence type="ECO:0000313" key="3">
    <source>
        <dbReference type="Proteomes" id="UP001202831"/>
    </source>
</evidence>
<keyword evidence="3" id="KW-1185">Reference proteome</keyword>
<dbReference type="PROSITE" id="PS51186">
    <property type="entry name" value="GNAT"/>
    <property type="match status" value="1"/>
</dbReference>
<feature type="domain" description="N-acetyltransferase" evidence="1">
    <location>
        <begin position="7"/>
        <end position="159"/>
    </location>
</feature>
<dbReference type="GO" id="GO:0016746">
    <property type="term" value="F:acyltransferase activity"/>
    <property type="evidence" value="ECO:0007669"/>
    <property type="project" value="UniProtKB-KW"/>
</dbReference>
<dbReference type="Pfam" id="PF13673">
    <property type="entry name" value="Acetyltransf_10"/>
    <property type="match status" value="1"/>
</dbReference>
<dbReference type="CDD" id="cd04301">
    <property type="entry name" value="NAT_SF"/>
    <property type="match status" value="1"/>
</dbReference>
<reference evidence="2 3" key="1">
    <citation type="submission" date="2022-01" db="EMBL/GenBank/DDBJ databases">
        <title>Whole genome-based taxonomy of the Shewanellaceae.</title>
        <authorList>
            <person name="Martin-Rodriguez A.J."/>
        </authorList>
    </citation>
    <scope>NUCLEOTIDE SEQUENCE [LARGE SCALE GENOMIC DNA]</scope>
    <source>
        <strain evidence="2 3">DSM 21332</strain>
    </source>
</reference>
<protein>
    <submittedName>
        <fullName evidence="2">GNAT family N-acetyltransferase</fullName>
        <ecNumber evidence="2">2.3.1.-</ecNumber>
    </submittedName>
</protein>
<dbReference type="InterPro" id="IPR016181">
    <property type="entry name" value="Acyl_CoA_acyltransferase"/>
</dbReference>